<dbReference type="SUPFAM" id="SSF50965">
    <property type="entry name" value="Galactose oxidase, central domain"/>
    <property type="match status" value="1"/>
</dbReference>
<dbReference type="Pfam" id="PF24681">
    <property type="entry name" value="Kelch_KLHDC2_KLHL20_DRC7"/>
    <property type="match status" value="1"/>
</dbReference>
<comment type="caution">
    <text evidence="4">The sequence shown here is derived from an EMBL/GenBank/DDBJ whole genome shotgun (WGS) entry which is preliminary data.</text>
</comment>
<evidence type="ECO:0000256" key="1">
    <source>
        <dbReference type="ARBA" id="ARBA00022441"/>
    </source>
</evidence>
<dbReference type="InterPro" id="IPR032640">
    <property type="entry name" value="AMPK1_CBM"/>
</dbReference>
<feature type="domain" description="AMP-activated protein kinase glycogen-binding" evidence="3">
    <location>
        <begin position="17"/>
        <end position="63"/>
    </location>
</feature>
<dbReference type="InterPro" id="IPR015915">
    <property type="entry name" value="Kelch-typ_b-propeller"/>
</dbReference>
<dbReference type="PANTHER" id="PTHR46093">
    <property type="entry name" value="ACYL-COA-BINDING DOMAIN-CONTAINING PROTEIN 5"/>
    <property type="match status" value="1"/>
</dbReference>
<evidence type="ECO:0000256" key="2">
    <source>
        <dbReference type="ARBA" id="ARBA00022737"/>
    </source>
</evidence>
<evidence type="ECO:0000259" key="3">
    <source>
        <dbReference type="Pfam" id="PF16561"/>
    </source>
</evidence>
<dbReference type="InterPro" id="IPR014756">
    <property type="entry name" value="Ig_E-set"/>
</dbReference>
<dbReference type="OrthoDB" id="10251809at2759"/>
<reference evidence="4 5" key="1">
    <citation type="journal article" date="2015" name="Sci. Rep.">
        <title>Genome of the facultative scuticociliatosis pathogen Pseudocohnilembus persalinus provides insight into its virulence through horizontal gene transfer.</title>
        <authorList>
            <person name="Xiong J."/>
            <person name="Wang G."/>
            <person name="Cheng J."/>
            <person name="Tian M."/>
            <person name="Pan X."/>
            <person name="Warren A."/>
            <person name="Jiang C."/>
            <person name="Yuan D."/>
            <person name="Miao W."/>
        </authorList>
    </citation>
    <scope>NUCLEOTIDE SEQUENCE [LARGE SCALE GENOMIC DNA]</scope>
    <source>
        <strain evidence="4">36N120E</strain>
    </source>
</reference>
<dbReference type="FunCoup" id="A0A0V0QXC0">
    <property type="interactions" value="5"/>
</dbReference>
<evidence type="ECO:0000313" key="4">
    <source>
        <dbReference type="EMBL" id="KRX06891.1"/>
    </source>
</evidence>
<keyword evidence="1" id="KW-0880">Kelch repeat</keyword>
<feature type="domain" description="AMP-activated protein kinase glycogen-binding" evidence="3">
    <location>
        <begin position="94"/>
        <end position="174"/>
    </location>
</feature>
<dbReference type="InParanoid" id="A0A0V0QXC0"/>
<dbReference type="CDD" id="cd02859">
    <property type="entry name" value="E_set_AMPKbeta_like_N"/>
    <property type="match status" value="2"/>
</dbReference>
<keyword evidence="2" id="KW-0677">Repeat</keyword>
<accession>A0A0V0QXC0</accession>
<dbReference type="PANTHER" id="PTHR46093:SF18">
    <property type="entry name" value="FIBRONECTIN TYPE-III DOMAIN-CONTAINING PROTEIN"/>
    <property type="match status" value="1"/>
</dbReference>
<protein>
    <submittedName>
        <fullName evidence="4">Immunoglobulin E-set</fullName>
    </submittedName>
</protein>
<dbReference type="EMBL" id="LDAU01000091">
    <property type="protein sequence ID" value="KRX06891.1"/>
    <property type="molecule type" value="Genomic_DNA"/>
</dbReference>
<dbReference type="Gene3D" id="2.60.40.10">
    <property type="entry name" value="Immunoglobulins"/>
    <property type="match status" value="2"/>
</dbReference>
<proteinExistence type="predicted"/>
<organism evidence="4 5">
    <name type="scientific">Pseudocohnilembus persalinus</name>
    <name type="common">Ciliate</name>
    <dbReference type="NCBI Taxonomy" id="266149"/>
    <lineage>
        <taxon>Eukaryota</taxon>
        <taxon>Sar</taxon>
        <taxon>Alveolata</taxon>
        <taxon>Ciliophora</taxon>
        <taxon>Intramacronucleata</taxon>
        <taxon>Oligohymenophorea</taxon>
        <taxon>Scuticociliatia</taxon>
        <taxon>Philasterida</taxon>
        <taxon>Pseudocohnilembidae</taxon>
        <taxon>Pseudocohnilembus</taxon>
    </lineage>
</organism>
<dbReference type="AlphaFoldDB" id="A0A0V0QXC0"/>
<dbReference type="Proteomes" id="UP000054937">
    <property type="component" value="Unassembled WGS sequence"/>
</dbReference>
<dbReference type="InterPro" id="IPR013783">
    <property type="entry name" value="Ig-like_fold"/>
</dbReference>
<name>A0A0V0QXC0_PSEPJ</name>
<dbReference type="SUPFAM" id="SSF81296">
    <property type="entry name" value="E set domains"/>
    <property type="match status" value="2"/>
</dbReference>
<dbReference type="OMA" id="NIKIRTH"/>
<dbReference type="Pfam" id="PF16561">
    <property type="entry name" value="AMPK1_CBM"/>
    <property type="match status" value="2"/>
</dbReference>
<dbReference type="Gene3D" id="2.120.10.80">
    <property type="entry name" value="Kelch-type beta propeller"/>
    <property type="match status" value="2"/>
</dbReference>
<keyword evidence="5" id="KW-1185">Reference proteome</keyword>
<dbReference type="InterPro" id="IPR011043">
    <property type="entry name" value="Gal_Oxase/kelch_b-propeller"/>
</dbReference>
<gene>
    <name evidence="4" type="ORF">PPERSA_11536</name>
</gene>
<evidence type="ECO:0000313" key="5">
    <source>
        <dbReference type="Proteomes" id="UP000054937"/>
    </source>
</evidence>
<sequence length="568" mass="65219">MMQYKCGIKNGQVQTVQFVTVKLPLGSHQYKYIVNGAWIHDPSKPTCEDGKGGYNNVVEVLPRAIEAEQSDSDDEINSYNTNESGDINIKIRTHLDAPELEVLGSWDNWNNKIKLKKTFSHIQNKYIHYAKLSLPPGKYEYKFVSGDIFMHDPEQKIIKNTFGSFNNLIMVNEKKECNLSTQSQDGNDYMRQLVWRSAKVSKDFVFDQMLIGHSLNIVGNVLYVFGGQRGGQFMNRFYAYNVKEQEMEHVQMYGNTPSPRAYCKTVSFGNKILFYGGIDHNSILQDYHVFNTITNTWSTSKLFGQGPPPRERFTLSHYKQQALIIFGGYYCSSDMEAEQHYNDIYSLNLKTMTWKELQPVGKKPAPRYAHTSNSFKQYIIIFGGMNSSSSKKIYNDAWKIGLENNELRWENISEVATGKPPMERYSHSATMVNEFLVIFGGRNQKMQTLNDVVVLDLIRNEWIYPDLSGDIPKCRINHAACQWEPNDGVIIFGGNLLFDNHKKLDLSNGFLFYLLTPKIQPNSLGWSLEQQFKQNIGQQESDDEFECLTNNIANNIRSLSYDGQENTQ</sequence>